<dbReference type="EMBL" id="QGNW01000032">
    <property type="protein sequence ID" value="RVX10931.1"/>
    <property type="molecule type" value="Genomic_DNA"/>
</dbReference>
<protein>
    <submittedName>
        <fullName evidence="4">BRCA1-associated protein</fullName>
    </submittedName>
</protein>
<dbReference type="PANTHER" id="PTHR24007:SF10">
    <property type="entry name" value="BRAP2 RING ZNF UBP DOMAIN-CONTAINING PROTEIN 1"/>
    <property type="match status" value="1"/>
</dbReference>
<dbReference type="Pfam" id="PF07576">
    <property type="entry name" value="BRAP2"/>
    <property type="match status" value="1"/>
</dbReference>
<dbReference type="GO" id="GO:0008270">
    <property type="term" value="F:zinc ion binding"/>
    <property type="evidence" value="ECO:0007669"/>
    <property type="project" value="UniProtKB-KW"/>
</dbReference>
<feature type="coiled-coil region" evidence="2">
    <location>
        <begin position="391"/>
        <end position="439"/>
    </location>
</feature>
<dbReference type="SUPFAM" id="SSF57850">
    <property type="entry name" value="RING/U-box"/>
    <property type="match status" value="1"/>
</dbReference>
<dbReference type="InterPro" id="IPR011422">
    <property type="entry name" value="BRAP2/ETP1_RRM"/>
</dbReference>
<dbReference type="PROSITE" id="PS50271">
    <property type="entry name" value="ZF_UBP"/>
    <property type="match status" value="1"/>
</dbReference>
<evidence type="ECO:0000259" key="3">
    <source>
        <dbReference type="PROSITE" id="PS50271"/>
    </source>
</evidence>
<dbReference type="Proteomes" id="UP000288805">
    <property type="component" value="Unassembled WGS sequence"/>
</dbReference>
<dbReference type="PANTHER" id="PTHR24007">
    <property type="entry name" value="BRCA1-ASSOCIATED PROTEIN"/>
    <property type="match status" value="1"/>
</dbReference>
<reference evidence="4 5" key="1">
    <citation type="journal article" date="2018" name="PLoS Genet.">
        <title>Population sequencing reveals clonal diversity and ancestral inbreeding in the grapevine cultivar Chardonnay.</title>
        <authorList>
            <person name="Roach M.J."/>
            <person name="Johnson D.L."/>
            <person name="Bohlmann J."/>
            <person name="van Vuuren H.J."/>
            <person name="Jones S.J."/>
            <person name="Pretorius I.S."/>
            <person name="Schmidt S.A."/>
            <person name="Borneman A.R."/>
        </authorList>
    </citation>
    <scope>NUCLEOTIDE SEQUENCE [LARGE SCALE GENOMIC DNA]</scope>
    <source>
        <strain evidence="5">cv. Chardonnay</strain>
        <tissue evidence="4">Leaf</tissue>
    </source>
</reference>
<accession>A0A438JPP0</accession>
<evidence type="ECO:0000256" key="1">
    <source>
        <dbReference type="PROSITE-ProRule" id="PRU00502"/>
    </source>
</evidence>
<comment type="caution">
    <text evidence="4">The sequence shown here is derived from an EMBL/GenBank/DDBJ whole genome shotgun (WGS) entry which is preliminary data.</text>
</comment>
<keyword evidence="1" id="KW-0862">Zinc</keyword>
<dbReference type="Gene3D" id="3.30.40.10">
    <property type="entry name" value="Zinc/RING finger domain, C3HC4 (zinc finger)"/>
    <property type="match status" value="1"/>
</dbReference>
<gene>
    <name evidence="4" type="primary">BRAP_2</name>
    <name evidence="4" type="ORF">CK203_013155</name>
</gene>
<evidence type="ECO:0000313" key="5">
    <source>
        <dbReference type="Proteomes" id="UP000288805"/>
    </source>
</evidence>
<evidence type="ECO:0000256" key="2">
    <source>
        <dbReference type="SAM" id="Coils"/>
    </source>
</evidence>
<dbReference type="InterPro" id="IPR001607">
    <property type="entry name" value="Znf_UBP"/>
</dbReference>
<keyword evidence="2" id="KW-0175">Coiled coil</keyword>
<dbReference type="AlphaFoldDB" id="A0A438JPP0"/>
<keyword evidence="1" id="KW-0863">Zinc-finger</keyword>
<evidence type="ECO:0000313" key="4">
    <source>
        <dbReference type="EMBL" id="RVX10931.1"/>
    </source>
</evidence>
<dbReference type="SMART" id="SM00290">
    <property type="entry name" value="ZnF_UBP"/>
    <property type="match status" value="1"/>
</dbReference>
<keyword evidence="1" id="KW-0479">Metal-binding</keyword>
<sequence>MFALRVHSVDDNHPLSISSNPNPNLGERRGMVHLFRSLSLATALPRTTSRTTLLFVVAVPNYLSSDDFIRFCGSHIDEVSELLVIRNDAVEDRYSVVIKFMNQLYADAFYCIFNGKRFSPGEVDEAEVCHLLFMLSAEYTESADFACTPPPGFTELPTCPVCLASLYHRLILTTPLYSNLGTCVSYVSNCSANIKSNKGGFVFRGKTSNNISSGPTYTSHPQTGSFIPAYGEVCQFCQQQDEKPTCFVCGTSENLWVCMICGFAGCGRYKEGHAIRHWKDAQHSYSLDLEKQQVWDYVGDSFVHRLNQSKADGKLAMMDSRCMSTEGDCGTYGCTDDSGISAALFSSKVEAIVDEYNHLLATEMETQRQYYESLLLEAKAKRESSVLEAVEKAVTSKMQDIQNELEKCLEEKKAVSDINQKLIKNQDLCRKKVKEIEERAIQVCYNLELVWQRGDEMNAMFYAHAKSYACHGFWNLA</sequence>
<feature type="domain" description="UBP-type" evidence="3">
    <location>
        <begin position="218"/>
        <end position="322"/>
    </location>
</feature>
<organism evidence="4 5">
    <name type="scientific">Vitis vinifera</name>
    <name type="common">Grape</name>
    <dbReference type="NCBI Taxonomy" id="29760"/>
    <lineage>
        <taxon>Eukaryota</taxon>
        <taxon>Viridiplantae</taxon>
        <taxon>Streptophyta</taxon>
        <taxon>Embryophyta</taxon>
        <taxon>Tracheophyta</taxon>
        <taxon>Spermatophyta</taxon>
        <taxon>Magnoliopsida</taxon>
        <taxon>eudicotyledons</taxon>
        <taxon>Gunneridae</taxon>
        <taxon>Pentapetalae</taxon>
        <taxon>rosids</taxon>
        <taxon>Vitales</taxon>
        <taxon>Vitaceae</taxon>
        <taxon>Viteae</taxon>
        <taxon>Vitis</taxon>
    </lineage>
</organism>
<dbReference type="InterPro" id="IPR013083">
    <property type="entry name" value="Znf_RING/FYVE/PHD"/>
</dbReference>
<name>A0A438JPP0_VITVI</name>
<dbReference type="Pfam" id="PF02148">
    <property type="entry name" value="zf-UBP"/>
    <property type="match status" value="1"/>
</dbReference>
<proteinExistence type="predicted"/>